<reference evidence="2 3" key="1">
    <citation type="journal article" date="2024" name="J Genomics">
        <title>Draft genome sequencing and assembly of Favolaschia claudopus CIRM-BRFM 2984 isolated from oak limbs.</title>
        <authorList>
            <person name="Navarro D."/>
            <person name="Drula E."/>
            <person name="Chaduli D."/>
            <person name="Cazenave R."/>
            <person name="Ahrendt S."/>
            <person name="Wang J."/>
            <person name="Lipzen A."/>
            <person name="Daum C."/>
            <person name="Barry K."/>
            <person name="Grigoriev I.V."/>
            <person name="Favel A."/>
            <person name="Rosso M.N."/>
            <person name="Martin F."/>
        </authorList>
    </citation>
    <scope>NUCLEOTIDE SEQUENCE [LARGE SCALE GENOMIC DNA]</scope>
    <source>
        <strain evidence="2 3">CIRM-BRFM 2984</strain>
    </source>
</reference>
<dbReference type="Proteomes" id="UP001362999">
    <property type="component" value="Unassembled WGS sequence"/>
</dbReference>
<sequence>MLSTLAAERALLARLEHKILSLNHSLNLLLEEKLAVQKRLDAYVYPVLTLPNELTAEILLHTLPPYPFCPPLAGPKSPLVLTQVCRLWREIALATPKLWRAMALSGSLPVLNLNNLRLDRAGRFPLSIYVNERFLLDEEAALESVLPYRVRCEYLQLRLGYESAFEFLSLLDGELPLLRHLDLEFDDECPYNVELAASAAPLLCSVVLHDLVFDFVVLPWIQLTTLWLHGAPLERCVDILRQVTSLTDCCLKLVVEEEAYIAEPPITLPHLKSLTLLGDIGMMECIESFMVPALSTLDVSEKLLGTDPVDTLVYFVSESGCKLQSLCIRDSEPVSDESYDAAFPDIVSFIDEDVKSHTLPFWRRRQ</sequence>
<feature type="domain" description="F-box" evidence="1">
    <location>
        <begin position="48"/>
        <end position="103"/>
    </location>
</feature>
<keyword evidence="3" id="KW-1185">Reference proteome</keyword>
<dbReference type="Gene3D" id="1.20.1280.50">
    <property type="match status" value="1"/>
</dbReference>
<comment type="caution">
    <text evidence="2">The sequence shown here is derived from an EMBL/GenBank/DDBJ whole genome shotgun (WGS) entry which is preliminary data.</text>
</comment>
<dbReference type="SUPFAM" id="SSF81383">
    <property type="entry name" value="F-box domain"/>
    <property type="match status" value="1"/>
</dbReference>
<evidence type="ECO:0000313" key="2">
    <source>
        <dbReference type="EMBL" id="KAK7018486.1"/>
    </source>
</evidence>
<name>A0AAW0B0T5_9AGAR</name>
<evidence type="ECO:0000259" key="1">
    <source>
        <dbReference type="Pfam" id="PF12937"/>
    </source>
</evidence>
<gene>
    <name evidence="2" type="ORF">R3P38DRAFT_1301957</name>
</gene>
<dbReference type="EMBL" id="JAWWNJ010000046">
    <property type="protein sequence ID" value="KAK7018486.1"/>
    <property type="molecule type" value="Genomic_DNA"/>
</dbReference>
<dbReference type="InterPro" id="IPR001810">
    <property type="entry name" value="F-box_dom"/>
</dbReference>
<dbReference type="InterPro" id="IPR036047">
    <property type="entry name" value="F-box-like_dom_sf"/>
</dbReference>
<protein>
    <submittedName>
        <fullName evidence="2">F-box domain-containing protein</fullName>
    </submittedName>
</protein>
<dbReference type="AlphaFoldDB" id="A0AAW0B0T5"/>
<organism evidence="2 3">
    <name type="scientific">Favolaschia claudopus</name>
    <dbReference type="NCBI Taxonomy" id="2862362"/>
    <lineage>
        <taxon>Eukaryota</taxon>
        <taxon>Fungi</taxon>
        <taxon>Dikarya</taxon>
        <taxon>Basidiomycota</taxon>
        <taxon>Agaricomycotina</taxon>
        <taxon>Agaricomycetes</taxon>
        <taxon>Agaricomycetidae</taxon>
        <taxon>Agaricales</taxon>
        <taxon>Marasmiineae</taxon>
        <taxon>Mycenaceae</taxon>
        <taxon>Favolaschia</taxon>
    </lineage>
</organism>
<dbReference type="Pfam" id="PF12937">
    <property type="entry name" value="F-box-like"/>
    <property type="match status" value="1"/>
</dbReference>
<proteinExistence type="predicted"/>
<accession>A0AAW0B0T5</accession>
<dbReference type="SUPFAM" id="SSF52047">
    <property type="entry name" value="RNI-like"/>
    <property type="match status" value="1"/>
</dbReference>
<evidence type="ECO:0000313" key="3">
    <source>
        <dbReference type="Proteomes" id="UP001362999"/>
    </source>
</evidence>